<accession>A0A517VDQ9</accession>
<dbReference type="EMBL" id="CP036343">
    <property type="protein sequence ID" value="QDT91132.1"/>
    <property type="molecule type" value="Genomic_DNA"/>
</dbReference>
<dbReference type="AlphaFoldDB" id="A0A517VDQ9"/>
<dbReference type="OrthoDB" id="10015500at2"/>
<keyword evidence="1" id="KW-0812">Transmembrane</keyword>
<dbReference type="RefSeq" id="WP_145227755.1">
    <property type="nucleotide sequence ID" value="NZ_CP036343.1"/>
</dbReference>
<feature type="transmembrane region" description="Helical" evidence="1">
    <location>
        <begin position="236"/>
        <end position="255"/>
    </location>
</feature>
<proteinExistence type="predicted"/>
<organism evidence="2 3">
    <name type="scientific">Gimesia algae</name>
    <dbReference type="NCBI Taxonomy" id="2527971"/>
    <lineage>
        <taxon>Bacteria</taxon>
        <taxon>Pseudomonadati</taxon>
        <taxon>Planctomycetota</taxon>
        <taxon>Planctomycetia</taxon>
        <taxon>Planctomycetales</taxon>
        <taxon>Planctomycetaceae</taxon>
        <taxon>Gimesia</taxon>
    </lineage>
</organism>
<keyword evidence="1" id="KW-0472">Membrane</keyword>
<keyword evidence="1" id="KW-1133">Transmembrane helix</keyword>
<evidence type="ECO:0000313" key="3">
    <source>
        <dbReference type="Proteomes" id="UP000316855"/>
    </source>
</evidence>
<feature type="transmembrane region" description="Helical" evidence="1">
    <location>
        <begin position="176"/>
        <end position="198"/>
    </location>
</feature>
<name>A0A517VDQ9_9PLAN</name>
<dbReference type="Proteomes" id="UP000316855">
    <property type="component" value="Chromosome"/>
</dbReference>
<protein>
    <submittedName>
        <fullName evidence="2">Uncharacterized protein</fullName>
    </submittedName>
</protein>
<evidence type="ECO:0000313" key="2">
    <source>
        <dbReference type="EMBL" id="QDT91132.1"/>
    </source>
</evidence>
<sequence>MEPAINLKLFPWTVREFGRGLCFIFAFSLLYLLPYMLQGWVISDTVKIVMLTMIYIMITFYLALLCQNRLLPYLILLLFWSIVVIIPLPHSMERLLDAFLFVCIEFVITASFIFILQFRFIAVEKSRLRNEIAGETAAIQRLFPCSVKEIVRGVVFFIILCMLYSFQVFYLRNLGLLRGLALSIYLFQLIVLTNCFMAILCQNRLIPHLVVASFWAFFALFDYLSPSARLYQTTGIVFLINVSCIFIMQLVSGVAERRLRVRKHPAIPQMNES</sequence>
<feature type="transmembrane region" description="Helical" evidence="1">
    <location>
        <begin position="73"/>
        <end position="92"/>
    </location>
</feature>
<gene>
    <name evidence="2" type="ORF">Pan161_27870</name>
</gene>
<feature type="transmembrane region" description="Helical" evidence="1">
    <location>
        <begin position="98"/>
        <end position="122"/>
    </location>
</feature>
<feature type="transmembrane region" description="Helical" evidence="1">
    <location>
        <begin position="48"/>
        <end position="66"/>
    </location>
</feature>
<reference evidence="2 3" key="1">
    <citation type="submission" date="2019-02" db="EMBL/GenBank/DDBJ databases">
        <title>Deep-cultivation of Planctomycetes and their phenomic and genomic characterization uncovers novel biology.</title>
        <authorList>
            <person name="Wiegand S."/>
            <person name="Jogler M."/>
            <person name="Boedeker C."/>
            <person name="Pinto D."/>
            <person name="Vollmers J."/>
            <person name="Rivas-Marin E."/>
            <person name="Kohn T."/>
            <person name="Peeters S.H."/>
            <person name="Heuer A."/>
            <person name="Rast P."/>
            <person name="Oberbeckmann S."/>
            <person name="Bunk B."/>
            <person name="Jeske O."/>
            <person name="Meyerdierks A."/>
            <person name="Storesund J.E."/>
            <person name="Kallscheuer N."/>
            <person name="Luecker S."/>
            <person name="Lage O.M."/>
            <person name="Pohl T."/>
            <person name="Merkel B.J."/>
            <person name="Hornburger P."/>
            <person name="Mueller R.-W."/>
            <person name="Bruemmer F."/>
            <person name="Labrenz M."/>
            <person name="Spormann A.M."/>
            <person name="Op den Camp H."/>
            <person name="Overmann J."/>
            <person name="Amann R."/>
            <person name="Jetten M.S.M."/>
            <person name="Mascher T."/>
            <person name="Medema M.H."/>
            <person name="Devos D.P."/>
            <person name="Kaster A.-K."/>
            <person name="Ovreas L."/>
            <person name="Rohde M."/>
            <person name="Galperin M.Y."/>
            <person name="Jogler C."/>
        </authorList>
    </citation>
    <scope>NUCLEOTIDE SEQUENCE [LARGE SCALE GENOMIC DNA]</scope>
    <source>
        <strain evidence="2 3">Pan161</strain>
    </source>
</reference>
<feature type="transmembrane region" description="Helical" evidence="1">
    <location>
        <begin position="205"/>
        <end position="224"/>
    </location>
</feature>
<dbReference type="KEGG" id="gax:Pan161_27870"/>
<feature type="transmembrane region" description="Helical" evidence="1">
    <location>
        <begin position="150"/>
        <end position="170"/>
    </location>
</feature>
<feature type="transmembrane region" description="Helical" evidence="1">
    <location>
        <begin position="21"/>
        <end position="42"/>
    </location>
</feature>
<keyword evidence="3" id="KW-1185">Reference proteome</keyword>
<evidence type="ECO:0000256" key="1">
    <source>
        <dbReference type="SAM" id="Phobius"/>
    </source>
</evidence>